<evidence type="ECO:0000256" key="8">
    <source>
        <dbReference type="SAM" id="Phobius"/>
    </source>
</evidence>
<comment type="similarity">
    <text evidence="2">Belongs to the MreD family.</text>
</comment>
<evidence type="ECO:0000256" key="2">
    <source>
        <dbReference type="ARBA" id="ARBA00007776"/>
    </source>
</evidence>
<comment type="caution">
    <text evidence="9">The sequence shown here is derived from an EMBL/GenBank/DDBJ whole genome shotgun (WGS) entry which is preliminary data.</text>
</comment>
<comment type="subcellular location">
    <subcellularLocation>
        <location evidence="1">Cell membrane</location>
        <topology evidence="1">Multi-pass membrane protein</topology>
    </subcellularLocation>
</comment>
<feature type="transmembrane region" description="Helical" evidence="8">
    <location>
        <begin position="33"/>
        <end position="52"/>
    </location>
</feature>
<name>A0A7X0HSA4_9BACI</name>
<evidence type="ECO:0000256" key="3">
    <source>
        <dbReference type="ARBA" id="ARBA00022475"/>
    </source>
</evidence>
<evidence type="ECO:0000256" key="5">
    <source>
        <dbReference type="ARBA" id="ARBA00022960"/>
    </source>
</evidence>
<feature type="transmembrane region" description="Helical" evidence="8">
    <location>
        <begin position="59"/>
        <end position="92"/>
    </location>
</feature>
<dbReference type="AlphaFoldDB" id="A0A7X0HSA4"/>
<evidence type="ECO:0000256" key="6">
    <source>
        <dbReference type="ARBA" id="ARBA00022989"/>
    </source>
</evidence>
<dbReference type="Pfam" id="PF04093">
    <property type="entry name" value="MreD"/>
    <property type="match status" value="1"/>
</dbReference>
<evidence type="ECO:0000256" key="1">
    <source>
        <dbReference type="ARBA" id="ARBA00004651"/>
    </source>
</evidence>
<sequence>MKKILLPLLITFCFLLESLFVELWPVNLFHGKWIIVPHFLLILILFVTIYVGRKQGIMYGFLFGLFFDVVYTEIIGIYLFMIPLIVYIIAWVMKILQSNIFISSIVTLFGVTLLELGVYEMNFLIQLTEMSFSDYVNLRLWPTLIMNLIFIIIIAFPLKKYLENYAEALRND</sequence>
<gene>
    <name evidence="9" type="ORF">HNR53_002525</name>
</gene>
<keyword evidence="3" id="KW-1003">Cell membrane</keyword>
<evidence type="ECO:0000313" key="9">
    <source>
        <dbReference type="EMBL" id="MBB6445876.1"/>
    </source>
</evidence>
<dbReference type="GO" id="GO:0008360">
    <property type="term" value="P:regulation of cell shape"/>
    <property type="evidence" value="ECO:0007669"/>
    <property type="project" value="UniProtKB-KW"/>
</dbReference>
<keyword evidence="5" id="KW-0133">Cell shape</keyword>
<keyword evidence="7 8" id="KW-0472">Membrane</keyword>
<keyword evidence="4 8" id="KW-0812">Transmembrane</keyword>
<reference evidence="9 10" key="1">
    <citation type="submission" date="2020-08" db="EMBL/GenBank/DDBJ databases">
        <title>Genomic Encyclopedia of Type Strains, Phase IV (KMG-IV): sequencing the most valuable type-strain genomes for metagenomic binning, comparative biology and taxonomic classification.</title>
        <authorList>
            <person name="Goeker M."/>
        </authorList>
    </citation>
    <scope>NUCLEOTIDE SEQUENCE [LARGE SCALE GENOMIC DNA]</scope>
    <source>
        <strain evidence="9 10">DSM 5391</strain>
    </source>
</reference>
<evidence type="ECO:0000313" key="10">
    <source>
        <dbReference type="Proteomes" id="UP000531594"/>
    </source>
</evidence>
<dbReference type="Proteomes" id="UP000531594">
    <property type="component" value="Unassembled WGS sequence"/>
</dbReference>
<proteinExistence type="inferred from homology"/>
<feature type="transmembrane region" description="Helical" evidence="8">
    <location>
        <begin position="98"/>
        <end position="119"/>
    </location>
</feature>
<dbReference type="InterPro" id="IPR007227">
    <property type="entry name" value="Cell_shape_determining_MreD"/>
</dbReference>
<accession>A0A7X0HSA4</accession>
<dbReference type="EMBL" id="JACHGK010000008">
    <property type="protein sequence ID" value="MBB6445876.1"/>
    <property type="molecule type" value="Genomic_DNA"/>
</dbReference>
<evidence type="ECO:0000256" key="4">
    <source>
        <dbReference type="ARBA" id="ARBA00022692"/>
    </source>
</evidence>
<dbReference type="RefSeq" id="WP_184526332.1">
    <property type="nucleotide sequence ID" value="NZ_JACHGK010000008.1"/>
</dbReference>
<keyword evidence="10" id="KW-1185">Reference proteome</keyword>
<keyword evidence="6 8" id="KW-1133">Transmembrane helix</keyword>
<dbReference type="GO" id="GO:0005886">
    <property type="term" value="C:plasma membrane"/>
    <property type="evidence" value="ECO:0007669"/>
    <property type="project" value="UniProtKB-SubCell"/>
</dbReference>
<organism evidence="9 10">
    <name type="scientific">Bacillus benzoevorans</name>
    <dbReference type="NCBI Taxonomy" id="1456"/>
    <lineage>
        <taxon>Bacteria</taxon>
        <taxon>Bacillati</taxon>
        <taxon>Bacillota</taxon>
        <taxon>Bacilli</taxon>
        <taxon>Bacillales</taxon>
        <taxon>Bacillaceae</taxon>
        <taxon>Bacillus</taxon>
    </lineage>
</organism>
<evidence type="ECO:0000256" key="7">
    <source>
        <dbReference type="ARBA" id="ARBA00023136"/>
    </source>
</evidence>
<protein>
    <submittedName>
        <fullName evidence="9">Rod shape-determining protein MreD</fullName>
    </submittedName>
</protein>
<feature type="transmembrane region" description="Helical" evidence="8">
    <location>
        <begin position="140"/>
        <end position="158"/>
    </location>
</feature>
<dbReference type="NCBIfam" id="TIGR03426">
    <property type="entry name" value="shape_MreD"/>
    <property type="match status" value="1"/>
</dbReference>